<reference evidence="1 2" key="1">
    <citation type="submission" date="2020-08" db="EMBL/GenBank/DDBJ databases">
        <title>Genomic Encyclopedia of Type Strains, Phase IV (KMG-IV): sequencing the most valuable type-strain genomes for metagenomic binning, comparative biology and taxonomic classification.</title>
        <authorList>
            <person name="Goeker M."/>
        </authorList>
    </citation>
    <scope>NUCLEOTIDE SEQUENCE [LARGE SCALE GENOMIC DNA]</scope>
    <source>
        <strain evidence="1 2">DSM 29007</strain>
    </source>
</reference>
<gene>
    <name evidence="1" type="ORF">HNQ61_001185</name>
</gene>
<dbReference type="InterPro" id="IPR011042">
    <property type="entry name" value="6-blade_b-propeller_TolB-like"/>
</dbReference>
<proteinExistence type="predicted"/>
<dbReference type="RefSeq" id="WP_183685538.1">
    <property type="nucleotide sequence ID" value="NZ_JACHOW010000002.1"/>
</dbReference>
<evidence type="ECO:0000313" key="1">
    <source>
        <dbReference type="EMBL" id="MBB6069570.1"/>
    </source>
</evidence>
<organism evidence="1 2">
    <name type="scientific">Longimicrobium terrae</name>
    <dbReference type="NCBI Taxonomy" id="1639882"/>
    <lineage>
        <taxon>Bacteria</taxon>
        <taxon>Pseudomonadati</taxon>
        <taxon>Gemmatimonadota</taxon>
        <taxon>Longimicrobiia</taxon>
        <taxon>Longimicrobiales</taxon>
        <taxon>Longimicrobiaceae</taxon>
        <taxon>Longimicrobium</taxon>
    </lineage>
</organism>
<evidence type="ECO:0000313" key="2">
    <source>
        <dbReference type="Proteomes" id="UP000582837"/>
    </source>
</evidence>
<protein>
    <recommendedName>
        <fullName evidence="3">6-bladed beta-propeller</fullName>
    </recommendedName>
</protein>
<accession>A0A841GR49</accession>
<sequence length="327" mass="35531">MSAGDVRPLTLTRSDSIVLGTGAETVGDISDFRVSEGRFYILDGPSKRVRVFDTRGQLVSTIGRQGSGPGEFRSPVSIAVLGNELLVADVAVDNALSRFNAQGAFLDRRRYGVVAQASSLATDADMVASMRMLTIADPAKEGWNVVAIANARGDSVGSGCVIDPRYVESRKVDGTLSHFGFGNVSVRGGEVYCTQGISPIVQVMDLTGRPIRQIRTAPPFYLAPKDKKLDLNQKAIFEFLGSFTTNAGYVPVEGGFVSMYTRFNEDEGEVRYHLLVCREGTPMRCGTLENIRKPIYIPSLDSIYLQEEMEPNAPVTIGIYRIAGLTE</sequence>
<keyword evidence="2" id="KW-1185">Reference proteome</keyword>
<name>A0A841GR49_9BACT</name>
<dbReference type="Pfam" id="PF17170">
    <property type="entry name" value="DUF5128"/>
    <property type="match status" value="1"/>
</dbReference>
<dbReference type="SUPFAM" id="SSF101898">
    <property type="entry name" value="NHL repeat"/>
    <property type="match status" value="1"/>
</dbReference>
<dbReference type="AlphaFoldDB" id="A0A841GR49"/>
<dbReference type="Proteomes" id="UP000582837">
    <property type="component" value="Unassembled WGS sequence"/>
</dbReference>
<comment type="caution">
    <text evidence="1">The sequence shown here is derived from an EMBL/GenBank/DDBJ whole genome shotgun (WGS) entry which is preliminary data.</text>
</comment>
<dbReference type="EMBL" id="JACHIA010000002">
    <property type="protein sequence ID" value="MBB6069570.1"/>
    <property type="molecule type" value="Genomic_DNA"/>
</dbReference>
<dbReference type="Gene3D" id="2.120.10.30">
    <property type="entry name" value="TolB, C-terminal domain"/>
    <property type="match status" value="1"/>
</dbReference>
<evidence type="ECO:0008006" key="3">
    <source>
        <dbReference type="Google" id="ProtNLM"/>
    </source>
</evidence>